<dbReference type="SUPFAM" id="SSF100879">
    <property type="entry name" value="Lesion bypass DNA polymerase (Y-family), little finger domain"/>
    <property type="match status" value="1"/>
</dbReference>
<dbReference type="PROSITE" id="PS50173">
    <property type="entry name" value="UMUC"/>
    <property type="match status" value="1"/>
</dbReference>
<dbReference type="CDD" id="cd03586">
    <property type="entry name" value="PolY_Pol_IV_kappa"/>
    <property type="match status" value="1"/>
</dbReference>
<evidence type="ECO:0000256" key="7">
    <source>
        <dbReference type="ARBA" id="ARBA00022723"/>
    </source>
</evidence>
<evidence type="ECO:0000259" key="13">
    <source>
        <dbReference type="PROSITE" id="PS50173"/>
    </source>
</evidence>
<dbReference type="RefSeq" id="WP_201328341.1">
    <property type="nucleotide sequence ID" value="NZ_AP017470.1"/>
</dbReference>
<evidence type="ECO:0000256" key="8">
    <source>
        <dbReference type="ARBA" id="ARBA00022763"/>
    </source>
</evidence>
<dbReference type="Pfam" id="PF00817">
    <property type="entry name" value="IMS"/>
    <property type="match status" value="1"/>
</dbReference>
<keyword evidence="5 14" id="KW-0548">Nucleotidyltransferase</keyword>
<dbReference type="Proteomes" id="UP000595564">
    <property type="component" value="Chromosome"/>
</dbReference>
<keyword evidence="9" id="KW-0460">Magnesium</keyword>
<dbReference type="EC" id="2.7.7.7" evidence="2"/>
<dbReference type="GO" id="GO:0006281">
    <property type="term" value="P:DNA repair"/>
    <property type="evidence" value="ECO:0007669"/>
    <property type="project" value="UniProtKB-KW"/>
</dbReference>
<dbReference type="FunFam" id="3.30.1490.100:FF:000004">
    <property type="entry name" value="DNA polymerase IV"/>
    <property type="match status" value="1"/>
</dbReference>
<gene>
    <name evidence="14" type="primary">dinB</name>
    <name evidence="14" type="ORF">TTHT_0400</name>
</gene>
<keyword evidence="6" id="KW-0235">DNA replication</keyword>
<keyword evidence="10" id="KW-0239">DNA-directed DNA polymerase</keyword>
<organism evidence="14 15">
    <name type="scientific">Thermotomaculum hydrothermale</name>
    <dbReference type="NCBI Taxonomy" id="981385"/>
    <lineage>
        <taxon>Bacteria</taxon>
        <taxon>Pseudomonadati</taxon>
        <taxon>Acidobacteriota</taxon>
        <taxon>Holophagae</taxon>
        <taxon>Thermotomaculales</taxon>
        <taxon>Thermotomaculaceae</taxon>
        <taxon>Thermotomaculum</taxon>
    </lineage>
</organism>
<keyword evidence="7" id="KW-0479">Metal-binding</keyword>
<evidence type="ECO:0000313" key="14">
    <source>
        <dbReference type="EMBL" id="BBB32005.1"/>
    </source>
</evidence>
<dbReference type="KEGG" id="thyd:TTHT_0400"/>
<evidence type="ECO:0000256" key="9">
    <source>
        <dbReference type="ARBA" id="ARBA00022842"/>
    </source>
</evidence>
<dbReference type="Gene3D" id="3.30.70.270">
    <property type="match status" value="1"/>
</dbReference>
<evidence type="ECO:0000256" key="10">
    <source>
        <dbReference type="ARBA" id="ARBA00022932"/>
    </source>
</evidence>
<keyword evidence="4 14" id="KW-0808">Transferase</keyword>
<keyword evidence="3" id="KW-0515">Mutator protein</keyword>
<evidence type="ECO:0000256" key="3">
    <source>
        <dbReference type="ARBA" id="ARBA00022457"/>
    </source>
</evidence>
<evidence type="ECO:0000256" key="4">
    <source>
        <dbReference type="ARBA" id="ARBA00022679"/>
    </source>
</evidence>
<dbReference type="GO" id="GO:0046872">
    <property type="term" value="F:metal ion binding"/>
    <property type="evidence" value="ECO:0007669"/>
    <property type="project" value="UniProtKB-KW"/>
</dbReference>
<dbReference type="GO" id="GO:0006260">
    <property type="term" value="P:DNA replication"/>
    <property type="evidence" value="ECO:0007669"/>
    <property type="project" value="UniProtKB-KW"/>
</dbReference>
<dbReference type="GO" id="GO:0042276">
    <property type="term" value="P:error-prone translesion synthesis"/>
    <property type="evidence" value="ECO:0007669"/>
    <property type="project" value="TreeGrafter"/>
</dbReference>
<reference evidence="14 15" key="1">
    <citation type="journal article" date="2012" name="Extremophiles">
        <title>Thermotomaculum hydrothermale gen. nov., sp. nov., a novel heterotrophic thermophile within the phylum Acidobacteria from a deep-sea hydrothermal vent chimney in the Southern Okinawa Trough.</title>
        <authorList>
            <person name="Izumi H."/>
            <person name="Nunoura T."/>
            <person name="Miyazaki M."/>
            <person name="Mino S."/>
            <person name="Toki T."/>
            <person name="Takai K."/>
            <person name="Sako Y."/>
            <person name="Sawabe T."/>
            <person name="Nakagawa S."/>
        </authorList>
    </citation>
    <scope>NUCLEOTIDE SEQUENCE [LARGE SCALE GENOMIC DNA]</scope>
    <source>
        <strain evidence="14 15">AC55</strain>
    </source>
</reference>
<evidence type="ECO:0000256" key="6">
    <source>
        <dbReference type="ARBA" id="ARBA00022705"/>
    </source>
</evidence>
<dbReference type="InterPro" id="IPR022880">
    <property type="entry name" value="DNApol_IV"/>
</dbReference>
<dbReference type="InterPro" id="IPR043502">
    <property type="entry name" value="DNA/RNA_pol_sf"/>
</dbReference>
<keyword evidence="11" id="KW-0234">DNA repair</keyword>
<dbReference type="Gene3D" id="3.40.1170.60">
    <property type="match status" value="1"/>
</dbReference>
<accession>A0A7R6SXW9</accession>
<name>A0A7R6SXW9_9BACT</name>
<evidence type="ECO:0000256" key="5">
    <source>
        <dbReference type="ARBA" id="ARBA00022695"/>
    </source>
</evidence>
<dbReference type="SUPFAM" id="SSF56672">
    <property type="entry name" value="DNA/RNA polymerases"/>
    <property type="match status" value="1"/>
</dbReference>
<dbReference type="InterPro" id="IPR050116">
    <property type="entry name" value="DNA_polymerase-Y"/>
</dbReference>
<evidence type="ECO:0000256" key="2">
    <source>
        <dbReference type="ARBA" id="ARBA00012417"/>
    </source>
</evidence>
<dbReference type="InterPro" id="IPR036775">
    <property type="entry name" value="DNA_pol_Y-fam_lit_finger_sf"/>
</dbReference>
<keyword evidence="15" id="KW-1185">Reference proteome</keyword>
<evidence type="ECO:0000313" key="15">
    <source>
        <dbReference type="Proteomes" id="UP000595564"/>
    </source>
</evidence>
<dbReference type="PANTHER" id="PTHR11076">
    <property type="entry name" value="DNA REPAIR POLYMERASE UMUC / TRANSFERASE FAMILY MEMBER"/>
    <property type="match status" value="1"/>
</dbReference>
<evidence type="ECO:0000256" key="1">
    <source>
        <dbReference type="ARBA" id="ARBA00010945"/>
    </source>
</evidence>
<proteinExistence type="inferred from homology"/>
<keyword evidence="8" id="KW-0227">DNA damage</keyword>
<evidence type="ECO:0000256" key="12">
    <source>
        <dbReference type="ARBA" id="ARBA00049244"/>
    </source>
</evidence>
<comment type="catalytic activity">
    <reaction evidence="12">
        <text>DNA(n) + a 2'-deoxyribonucleoside 5'-triphosphate = DNA(n+1) + diphosphate</text>
        <dbReference type="Rhea" id="RHEA:22508"/>
        <dbReference type="Rhea" id="RHEA-COMP:17339"/>
        <dbReference type="Rhea" id="RHEA-COMP:17340"/>
        <dbReference type="ChEBI" id="CHEBI:33019"/>
        <dbReference type="ChEBI" id="CHEBI:61560"/>
        <dbReference type="ChEBI" id="CHEBI:173112"/>
        <dbReference type="EC" id="2.7.7.7"/>
    </reaction>
</comment>
<dbReference type="PANTHER" id="PTHR11076:SF33">
    <property type="entry name" value="DNA POLYMERASE KAPPA"/>
    <property type="match status" value="1"/>
</dbReference>
<dbReference type="GO" id="GO:0003887">
    <property type="term" value="F:DNA-directed DNA polymerase activity"/>
    <property type="evidence" value="ECO:0007669"/>
    <property type="project" value="UniProtKB-KW"/>
</dbReference>
<dbReference type="Gene3D" id="3.30.1490.100">
    <property type="entry name" value="DNA polymerase, Y-family, little finger domain"/>
    <property type="match status" value="1"/>
</dbReference>
<dbReference type="InterPro" id="IPR043128">
    <property type="entry name" value="Rev_trsase/Diguanyl_cyclase"/>
</dbReference>
<sequence length="370" mass="41992">MLEGIGSIFCHIDMDAFFVSAELRDKPDLRGKPVVVGGGVGDRLGVVASASYEARAYGVKSGMPIFKAKTLCPSLIVLRPHHRDYTRLSAKVIEVMKTVSPDVYQLSIDEALIDLKGVIRIWKSPLRAAHEIITRIKEKLNLPCSAGISRFPKIAKFCAKIAKPHGIVWAIDRHEKEFLREYSVDSMPYFGEATKRFFYSNNVFKIGDVAERFPVFWLKFLLSNPVVNEYPKSISSEVTLDKNTMDRSEVVRILKKLCQKIAKEMRENGFVAREIAVKVRYSDFRNFGANLTKQHLIFDDEIIAKSLILFKQADCLPLSIRLVGVRLSNFVKEESLLLLPSPSEYRKKSNLFKTIDSLRDKYGLSSIYFG</sequence>
<comment type="similarity">
    <text evidence="1">Belongs to the DNA polymerase type-Y family.</text>
</comment>
<feature type="domain" description="UmuC" evidence="13">
    <location>
        <begin position="9"/>
        <end position="191"/>
    </location>
</feature>
<dbReference type="Pfam" id="PF11799">
    <property type="entry name" value="IMS_C"/>
    <property type="match status" value="1"/>
</dbReference>
<dbReference type="AlphaFoldDB" id="A0A7R6SXW9"/>
<dbReference type="EMBL" id="AP017470">
    <property type="protein sequence ID" value="BBB32005.1"/>
    <property type="molecule type" value="Genomic_DNA"/>
</dbReference>
<protein>
    <recommendedName>
        <fullName evidence="2">DNA-directed DNA polymerase</fullName>
        <ecNumber evidence="2">2.7.7.7</ecNumber>
    </recommendedName>
</protein>
<dbReference type="GO" id="GO:0003684">
    <property type="term" value="F:damaged DNA binding"/>
    <property type="evidence" value="ECO:0007669"/>
    <property type="project" value="InterPro"/>
</dbReference>
<evidence type="ECO:0000256" key="11">
    <source>
        <dbReference type="ARBA" id="ARBA00023204"/>
    </source>
</evidence>
<dbReference type="InterPro" id="IPR001126">
    <property type="entry name" value="UmuC"/>
</dbReference>
<dbReference type="InterPro" id="IPR017961">
    <property type="entry name" value="DNA_pol_Y-fam_little_finger"/>
</dbReference>